<dbReference type="Proteomes" id="UP000289340">
    <property type="component" value="Chromosome 3"/>
</dbReference>
<reference evidence="4 5" key="1">
    <citation type="submission" date="2018-09" db="EMBL/GenBank/DDBJ databases">
        <title>A high-quality reference genome of wild soybean provides a powerful tool to mine soybean genomes.</title>
        <authorList>
            <person name="Xie M."/>
            <person name="Chung C.Y.L."/>
            <person name="Li M.-W."/>
            <person name="Wong F.-L."/>
            <person name="Chan T.-F."/>
            <person name="Lam H.-M."/>
        </authorList>
    </citation>
    <scope>NUCLEOTIDE SEQUENCE [LARGE SCALE GENOMIC DNA]</scope>
    <source>
        <strain evidence="5">cv. W05</strain>
        <tissue evidence="4">Hypocotyl of etiolated seedlings</tissue>
    </source>
</reference>
<dbReference type="Gramene" id="XM_028368706.1">
    <property type="protein sequence ID" value="XP_028224507.1"/>
    <property type="gene ID" value="LOC114406123"/>
</dbReference>
<dbReference type="PANTHER" id="PTHR35499:SF4">
    <property type="entry name" value="ALC-INTERACTING PROTEIN 1"/>
    <property type="match status" value="1"/>
</dbReference>
<evidence type="ECO:0000259" key="3">
    <source>
        <dbReference type="Pfam" id="PF14383"/>
    </source>
</evidence>
<feature type="domain" description="DUF3741" evidence="3">
    <location>
        <begin position="65"/>
        <end position="82"/>
    </location>
</feature>
<evidence type="ECO:0000313" key="5">
    <source>
        <dbReference type="Proteomes" id="UP000289340"/>
    </source>
</evidence>
<keyword evidence="5" id="KW-1185">Reference proteome</keyword>
<dbReference type="AlphaFoldDB" id="A0A445L864"/>
<organism evidence="4 5">
    <name type="scientific">Glycine soja</name>
    <name type="common">Wild soybean</name>
    <dbReference type="NCBI Taxonomy" id="3848"/>
    <lineage>
        <taxon>Eukaryota</taxon>
        <taxon>Viridiplantae</taxon>
        <taxon>Streptophyta</taxon>
        <taxon>Embryophyta</taxon>
        <taxon>Tracheophyta</taxon>
        <taxon>Spermatophyta</taxon>
        <taxon>Magnoliopsida</taxon>
        <taxon>eudicotyledons</taxon>
        <taxon>Gunneridae</taxon>
        <taxon>Pentapetalae</taxon>
        <taxon>rosids</taxon>
        <taxon>fabids</taxon>
        <taxon>Fabales</taxon>
        <taxon>Fabaceae</taxon>
        <taxon>Papilionoideae</taxon>
        <taxon>50 kb inversion clade</taxon>
        <taxon>NPAAA clade</taxon>
        <taxon>indigoferoid/millettioid clade</taxon>
        <taxon>Phaseoleae</taxon>
        <taxon>Glycine</taxon>
        <taxon>Glycine subgen. Soja</taxon>
    </lineage>
</organism>
<dbReference type="Pfam" id="PF14383">
    <property type="entry name" value="VARLMGL"/>
    <property type="match status" value="1"/>
</dbReference>
<feature type="compositionally biased region" description="Low complexity" evidence="1">
    <location>
        <begin position="237"/>
        <end position="262"/>
    </location>
</feature>
<feature type="compositionally biased region" description="Basic and acidic residues" evidence="1">
    <location>
        <begin position="185"/>
        <end position="198"/>
    </location>
</feature>
<evidence type="ECO:0000313" key="4">
    <source>
        <dbReference type="EMBL" id="RZC19279.1"/>
    </source>
</evidence>
<dbReference type="PANTHER" id="PTHR35499">
    <property type="entry name" value="OS05G0128300 PROTEIN"/>
    <property type="match status" value="1"/>
</dbReference>
<keyword evidence="2" id="KW-0732">Signal</keyword>
<name>A0A445L864_GLYSO</name>
<gene>
    <name evidence="4" type="ORF">D0Y65_006193</name>
</gene>
<feature type="compositionally biased region" description="Basic and acidic residues" evidence="1">
    <location>
        <begin position="160"/>
        <end position="176"/>
    </location>
</feature>
<feature type="region of interest" description="Disordered" evidence="1">
    <location>
        <begin position="160"/>
        <end position="278"/>
    </location>
</feature>
<sequence>MAKPQKPQPKPGCFSFSSFLRVLLCAGNGTSPPVHPYHITESDESKNAHFTKEKMVVNDNGNDDISAPGVVARLMGLDSLPNPKWVVKCGSGSIPDSVPRSRSVNFVDYLLEFDASHVSSHRRVKTSTSFREVPSLVQNQKGNNGNNLFVFCMDGDGNMREEKEGRNEMREVEELRQRKRQGSNKNKESVSVKKERNQGKKNKKISKLKNEPRRVPSSKNGSKGLTRNHHGEVKDLSSVSSNSSKCSSSCSSSRKNGVSSRSRFNTSLSNAHKKGVAEPKFRKNMRNQNPVLKEESECRLENHSPVSVVESNDYYPFLYGTDFQDGPSSVASKSKKWGSPSLLSLGEEVEDSASTNEGYTFIDVNKEAEYYSELMLKLRTLTEQDIRESDCTSKRVRETENFGDICLMFEHKIFDHLLYEVVNEVLELYY</sequence>
<evidence type="ECO:0000256" key="2">
    <source>
        <dbReference type="SAM" id="SignalP"/>
    </source>
</evidence>
<comment type="caution">
    <text evidence="4">The sequence shown here is derived from an EMBL/GenBank/DDBJ whole genome shotgun (WGS) entry which is preliminary data.</text>
</comment>
<accession>A0A445L864</accession>
<proteinExistence type="predicted"/>
<protein>
    <recommendedName>
        <fullName evidence="3">DUF3741 domain-containing protein</fullName>
    </recommendedName>
</protein>
<feature type="signal peptide" evidence="2">
    <location>
        <begin position="1"/>
        <end position="27"/>
    </location>
</feature>
<dbReference type="InterPro" id="IPR032795">
    <property type="entry name" value="DUF3741-assoc"/>
</dbReference>
<evidence type="ECO:0000256" key="1">
    <source>
        <dbReference type="SAM" id="MobiDB-lite"/>
    </source>
</evidence>
<dbReference type="EMBL" id="QZWG01000003">
    <property type="protein sequence ID" value="RZC19279.1"/>
    <property type="molecule type" value="Genomic_DNA"/>
</dbReference>
<feature type="chain" id="PRO_5019486278" description="DUF3741 domain-containing protein" evidence="2">
    <location>
        <begin position="28"/>
        <end position="430"/>
    </location>
</feature>